<protein>
    <submittedName>
        <fullName evidence="9">Acetyl-CoA acyltransferase</fullName>
    </submittedName>
    <submittedName>
        <fullName evidence="8">Thiolase family protein</fullName>
    </submittedName>
</protein>
<dbReference type="STRING" id="748909.SAMN05192575_101240"/>
<dbReference type="PANTHER" id="PTHR43365">
    <property type="entry name" value="BLR7806 PROTEIN"/>
    <property type="match status" value="1"/>
</dbReference>
<dbReference type="PIRSF" id="PIRSF000429">
    <property type="entry name" value="Ac-CoA_Ac_transf"/>
    <property type="match status" value="1"/>
</dbReference>
<dbReference type="PROSITE" id="PS00737">
    <property type="entry name" value="THIOLASE_2"/>
    <property type="match status" value="1"/>
</dbReference>
<accession>A0A1I0VIA1</accession>
<dbReference type="EMBL" id="FOKC01000001">
    <property type="protein sequence ID" value="SFA76105.1"/>
    <property type="molecule type" value="Genomic_DNA"/>
</dbReference>
<dbReference type="SUPFAM" id="SSF53901">
    <property type="entry name" value="Thiolase-like"/>
    <property type="match status" value="2"/>
</dbReference>
<evidence type="ECO:0000313" key="11">
    <source>
        <dbReference type="Proteomes" id="UP000233565"/>
    </source>
</evidence>
<comment type="similarity">
    <text evidence="1 5">Belongs to the thiolase-like superfamily. Thiolase family.</text>
</comment>
<evidence type="ECO:0000313" key="10">
    <source>
        <dbReference type="Proteomes" id="UP000199113"/>
    </source>
</evidence>
<keyword evidence="3 5" id="KW-0012">Acyltransferase</keyword>
<keyword evidence="11" id="KW-1185">Reference proteome</keyword>
<reference evidence="9" key="1">
    <citation type="submission" date="2016-10" db="EMBL/GenBank/DDBJ databases">
        <authorList>
            <person name="de Groot N.N."/>
        </authorList>
    </citation>
    <scope>NUCLEOTIDE SEQUENCE [LARGE SCALE GENOMIC DNA]</scope>
    <source>
        <strain evidence="9">CGMCC 1.10697</strain>
    </source>
</reference>
<feature type="active site" description="Proton acceptor" evidence="4">
    <location>
        <position position="368"/>
    </location>
</feature>
<dbReference type="EMBL" id="PJBV01000035">
    <property type="protein sequence ID" value="PKH37287.1"/>
    <property type="molecule type" value="Genomic_DNA"/>
</dbReference>
<feature type="domain" description="Thiolase N-terminal" evidence="6">
    <location>
        <begin position="4"/>
        <end position="247"/>
    </location>
</feature>
<proteinExistence type="inferred from homology"/>
<dbReference type="InterPro" id="IPR016039">
    <property type="entry name" value="Thiolase-like"/>
</dbReference>
<evidence type="ECO:0000256" key="1">
    <source>
        <dbReference type="ARBA" id="ARBA00010982"/>
    </source>
</evidence>
<dbReference type="InterPro" id="IPR002155">
    <property type="entry name" value="Thiolase"/>
</dbReference>
<dbReference type="InterPro" id="IPR020617">
    <property type="entry name" value="Thiolase_C"/>
</dbReference>
<sequence>MNEVVIVDGVRSPMGRRGGGLADVHAVDLLAHVLSAIVDRTWIDPATVDDVIGGCVGQVGEQSTNVTRNAWLAAGLPVSVPAVTVDRQCGSSQQALHFAAQGIAAGTYDVAIACGVESMTRIPIGSAATFQGSPYSDRLLAAHSLVSQGESAELIAEKWGFSRSDLDTLAVRSHRTAIAARDAGVFAREIAPVQVAGTLVDHDEGIREPDPDRIASLKPVFKEDGVITAATSSQITDGAAALLLMSGDRARELGITPRARVVSMALAGDDPVMMLTAPAPATRKALDRVGLVVDDLDAVEINEAFASVVLAWRDELNISKQWYDEHVNVHGGAMALGHPLGGSGARLMISLMSVLEERGGRYGLQTMCEGGGQANATLIERWGAAQ</sequence>
<dbReference type="AlphaFoldDB" id="A0A1I0VIA1"/>
<dbReference type="InterPro" id="IPR020613">
    <property type="entry name" value="Thiolase_CS"/>
</dbReference>
<dbReference type="Proteomes" id="UP000199113">
    <property type="component" value="Unassembled WGS sequence"/>
</dbReference>
<dbReference type="NCBIfam" id="TIGR01930">
    <property type="entry name" value="AcCoA-C-Actrans"/>
    <property type="match status" value="1"/>
</dbReference>
<dbReference type="RefSeq" id="WP_091193233.1">
    <property type="nucleotide sequence ID" value="NZ_FOKC01000001.1"/>
</dbReference>
<feature type="domain" description="Thiolase C-terminal" evidence="7">
    <location>
        <begin position="256"/>
        <end position="381"/>
    </location>
</feature>
<evidence type="ECO:0000313" key="8">
    <source>
        <dbReference type="EMBL" id="PKH37287.1"/>
    </source>
</evidence>
<keyword evidence="2 5" id="KW-0808">Transferase</keyword>
<name>A0A1I0VIA1_9ACTN</name>
<evidence type="ECO:0000313" key="9">
    <source>
        <dbReference type="EMBL" id="SFA76105.1"/>
    </source>
</evidence>
<reference evidence="8 11" key="2">
    <citation type="submission" date="2017-12" db="EMBL/GenBank/DDBJ databases">
        <title>Pharmacopeia of the Arctic Ocean.</title>
        <authorList>
            <person name="Collins E."/>
            <person name="Ducluzeau A.-L."/>
        </authorList>
    </citation>
    <scope>NUCLEOTIDE SEQUENCE [LARGE SCALE GENOMIC DNA]</scope>
    <source>
        <strain evidence="8 11">DSM 23325</strain>
    </source>
</reference>
<evidence type="ECO:0000256" key="4">
    <source>
        <dbReference type="PIRSR" id="PIRSR000429-1"/>
    </source>
</evidence>
<dbReference type="InterPro" id="IPR020616">
    <property type="entry name" value="Thiolase_N"/>
</dbReference>
<organism evidence="9 10">
    <name type="scientific">Nocardioides alpinus</name>
    <dbReference type="NCBI Taxonomy" id="748909"/>
    <lineage>
        <taxon>Bacteria</taxon>
        <taxon>Bacillati</taxon>
        <taxon>Actinomycetota</taxon>
        <taxon>Actinomycetes</taxon>
        <taxon>Propionibacteriales</taxon>
        <taxon>Nocardioidaceae</taxon>
        <taxon>Nocardioides</taxon>
    </lineage>
</organism>
<evidence type="ECO:0000256" key="2">
    <source>
        <dbReference type="ARBA" id="ARBA00022679"/>
    </source>
</evidence>
<dbReference type="Pfam" id="PF02803">
    <property type="entry name" value="Thiolase_C"/>
    <property type="match status" value="1"/>
</dbReference>
<dbReference type="PANTHER" id="PTHR43365:SF1">
    <property type="entry name" value="ACETYL-COA C-ACYLTRANSFERASE"/>
    <property type="match status" value="1"/>
</dbReference>
<evidence type="ECO:0000256" key="5">
    <source>
        <dbReference type="RuleBase" id="RU003557"/>
    </source>
</evidence>
<dbReference type="OrthoDB" id="4440515at2"/>
<gene>
    <name evidence="8" type="ORF">CXG46_17610</name>
    <name evidence="9" type="ORF">SAMN05192575_101240</name>
</gene>
<evidence type="ECO:0000259" key="6">
    <source>
        <dbReference type="Pfam" id="PF00108"/>
    </source>
</evidence>
<dbReference type="Gene3D" id="3.40.47.10">
    <property type="match status" value="1"/>
</dbReference>
<evidence type="ECO:0000259" key="7">
    <source>
        <dbReference type="Pfam" id="PF02803"/>
    </source>
</evidence>
<dbReference type="CDD" id="cd00751">
    <property type="entry name" value="thiolase"/>
    <property type="match status" value="1"/>
</dbReference>
<feature type="active site" description="Acyl-thioester intermediate" evidence="4">
    <location>
        <position position="89"/>
    </location>
</feature>
<dbReference type="GO" id="GO:0016747">
    <property type="term" value="F:acyltransferase activity, transferring groups other than amino-acyl groups"/>
    <property type="evidence" value="ECO:0007669"/>
    <property type="project" value="InterPro"/>
</dbReference>
<feature type="active site" description="Proton acceptor" evidence="4">
    <location>
        <position position="338"/>
    </location>
</feature>
<dbReference type="Pfam" id="PF00108">
    <property type="entry name" value="Thiolase_N"/>
    <property type="match status" value="1"/>
</dbReference>
<dbReference type="Proteomes" id="UP000233565">
    <property type="component" value="Unassembled WGS sequence"/>
</dbReference>
<evidence type="ECO:0000256" key="3">
    <source>
        <dbReference type="ARBA" id="ARBA00023315"/>
    </source>
</evidence>